<dbReference type="GO" id="GO:0034707">
    <property type="term" value="C:chloride channel complex"/>
    <property type="evidence" value="ECO:0007669"/>
    <property type="project" value="UniProtKB-KW"/>
</dbReference>
<dbReference type="EMBL" id="JAEEGB010000007">
    <property type="protein sequence ID" value="MBI6872677.1"/>
    <property type="molecule type" value="Genomic_DNA"/>
</dbReference>
<evidence type="ECO:0000256" key="4">
    <source>
        <dbReference type="ARBA" id="ARBA00022989"/>
    </source>
</evidence>
<dbReference type="GO" id="GO:0008324">
    <property type="term" value="F:monoatomic cation transmembrane transporter activity"/>
    <property type="evidence" value="ECO:0007669"/>
    <property type="project" value="InterPro"/>
</dbReference>
<evidence type="ECO:0000256" key="9">
    <source>
        <dbReference type="ARBA" id="ARBA00023303"/>
    </source>
</evidence>
<feature type="domain" description="RCK C-terminal" evidence="11">
    <location>
        <begin position="438"/>
        <end position="520"/>
    </location>
</feature>
<feature type="transmembrane region" description="Helical" evidence="10">
    <location>
        <begin position="63"/>
        <end position="81"/>
    </location>
</feature>
<keyword evidence="9" id="KW-0407">Ion channel</keyword>
<feature type="transmembrane region" description="Helical" evidence="10">
    <location>
        <begin position="336"/>
        <end position="359"/>
    </location>
</feature>
<evidence type="ECO:0000256" key="3">
    <source>
        <dbReference type="ARBA" id="ARBA00022692"/>
    </source>
</evidence>
<evidence type="ECO:0000256" key="2">
    <source>
        <dbReference type="ARBA" id="ARBA00022448"/>
    </source>
</evidence>
<dbReference type="RefSeq" id="WP_211142169.1">
    <property type="nucleotide sequence ID" value="NZ_JAEEGB010000007.1"/>
</dbReference>
<keyword evidence="4 10" id="KW-1133">Transmembrane helix</keyword>
<feature type="transmembrane region" description="Helical" evidence="10">
    <location>
        <begin position="161"/>
        <end position="186"/>
    </location>
</feature>
<dbReference type="Pfam" id="PF02080">
    <property type="entry name" value="TrkA_C"/>
    <property type="match status" value="1"/>
</dbReference>
<evidence type="ECO:0000256" key="1">
    <source>
        <dbReference type="ARBA" id="ARBA00004141"/>
    </source>
</evidence>
<feature type="transmembrane region" description="Helical" evidence="10">
    <location>
        <begin position="371"/>
        <end position="392"/>
    </location>
</feature>
<comment type="caution">
    <text evidence="12">The sequence shown here is derived from an EMBL/GenBank/DDBJ whole genome shotgun (WGS) entry which is preliminary data.</text>
</comment>
<evidence type="ECO:0000256" key="8">
    <source>
        <dbReference type="ARBA" id="ARBA00023214"/>
    </source>
</evidence>
<dbReference type="Proteomes" id="UP000622687">
    <property type="component" value="Unassembled WGS sequence"/>
</dbReference>
<keyword evidence="5" id="KW-0406">Ion transport</keyword>
<dbReference type="Pfam" id="PF00654">
    <property type="entry name" value="Voltage_CLC"/>
    <property type="match status" value="1"/>
</dbReference>
<dbReference type="InterPro" id="IPR006037">
    <property type="entry name" value="RCK_C"/>
</dbReference>
<sequence>MKTNNSNCTTDTLFFMQKYRIKLVSEGIMVGLISGLLVVFYRLALDKAGVLAKNIYKTQTENIWLIPIWITVLIIAGYVVGTMIKKNPMISGSGIPQVEGILMGHLNMNWWRVIVEKFVGGVICIIAGLSLGREGPSIQLGAAVGQGFSKIFKRIKIEEKYLITSGASAGLAAAFNAPLAGVIFALEEVHKNFSSLVLISTMSASLVADFISKEFFGLKPIFQFESFSVLPLKYYAFIIIFGIIIGIFGVFYNYTLLKTQNLYANQKWLPVQFRPIIPFVLAGMLGLFLPEVLGGGHELIVSIINGNNTLRFLFILLLIKFAFSMISFGSGAPGGIFFPLLVIGGMTGAIYGTILVKFVHFPPQYVNNFMILGMAGYFTAIVRAPITGSILITEMTGSFNHLLSLALVSIIAYIIADLMGSKPIYESLLERILAKNGRKELSEDNNVKTILEVVVHHGSYLEGKKIKELNMPEKCLLVSIKRGENEVIPRGNTSIYAGDYLVVLTSEYSEINIRENLLKMAEGSYAINNA</sequence>
<keyword evidence="8" id="KW-0868">Chloride</keyword>
<feature type="transmembrane region" description="Helical" evidence="10">
    <location>
        <begin position="272"/>
        <end position="289"/>
    </location>
</feature>
<dbReference type="Gene3D" id="1.10.3080.10">
    <property type="entry name" value="Clc chloride channel"/>
    <property type="match status" value="1"/>
</dbReference>
<proteinExistence type="predicted"/>
<evidence type="ECO:0000313" key="13">
    <source>
        <dbReference type="Proteomes" id="UP000622687"/>
    </source>
</evidence>
<dbReference type="PROSITE" id="PS51202">
    <property type="entry name" value="RCK_C"/>
    <property type="match status" value="1"/>
</dbReference>
<evidence type="ECO:0000256" key="10">
    <source>
        <dbReference type="SAM" id="Phobius"/>
    </source>
</evidence>
<dbReference type="PANTHER" id="PTHR43427">
    <property type="entry name" value="CHLORIDE CHANNEL PROTEIN CLC-E"/>
    <property type="match status" value="1"/>
</dbReference>
<dbReference type="PANTHER" id="PTHR43427:SF6">
    <property type="entry name" value="CHLORIDE CHANNEL PROTEIN CLC-E"/>
    <property type="match status" value="1"/>
</dbReference>
<dbReference type="InterPro" id="IPR036721">
    <property type="entry name" value="RCK_C_sf"/>
</dbReference>
<dbReference type="GO" id="GO:0006813">
    <property type="term" value="P:potassium ion transport"/>
    <property type="evidence" value="ECO:0007669"/>
    <property type="project" value="InterPro"/>
</dbReference>
<dbReference type="PRINTS" id="PR00762">
    <property type="entry name" value="CLCHANNEL"/>
</dbReference>
<feature type="transmembrane region" description="Helical" evidence="10">
    <location>
        <begin position="310"/>
        <end position="330"/>
    </location>
</feature>
<keyword evidence="13" id="KW-1185">Reference proteome</keyword>
<evidence type="ECO:0000259" key="11">
    <source>
        <dbReference type="PROSITE" id="PS51202"/>
    </source>
</evidence>
<dbReference type="InterPro" id="IPR001807">
    <property type="entry name" value="ClC"/>
</dbReference>
<accession>A0A934HX97</accession>
<evidence type="ECO:0000256" key="6">
    <source>
        <dbReference type="ARBA" id="ARBA00023136"/>
    </source>
</evidence>
<keyword evidence="3 10" id="KW-0812">Transmembrane</keyword>
<dbReference type="InterPro" id="IPR050368">
    <property type="entry name" value="ClC-type_chloride_channel"/>
</dbReference>
<name>A0A934HX97_9CLOT</name>
<evidence type="ECO:0000256" key="5">
    <source>
        <dbReference type="ARBA" id="ARBA00023065"/>
    </source>
</evidence>
<dbReference type="Gene3D" id="3.30.70.1450">
    <property type="entry name" value="Regulator of K+ conductance, C-terminal domain"/>
    <property type="match status" value="1"/>
</dbReference>
<feature type="transmembrane region" description="Helical" evidence="10">
    <location>
        <begin position="398"/>
        <end position="416"/>
    </location>
</feature>
<dbReference type="AlphaFoldDB" id="A0A934HX97"/>
<dbReference type="InterPro" id="IPR014743">
    <property type="entry name" value="Cl-channel_core"/>
</dbReference>
<feature type="transmembrane region" description="Helical" evidence="10">
    <location>
        <begin position="232"/>
        <end position="252"/>
    </location>
</feature>
<dbReference type="GO" id="GO:0005254">
    <property type="term" value="F:chloride channel activity"/>
    <property type="evidence" value="ECO:0007669"/>
    <property type="project" value="UniProtKB-KW"/>
</dbReference>
<keyword evidence="6 10" id="KW-0472">Membrane</keyword>
<keyword evidence="2" id="KW-0813">Transport</keyword>
<feature type="transmembrane region" description="Helical" evidence="10">
    <location>
        <begin position="23"/>
        <end position="43"/>
    </location>
</feature>
<evidence type="ECO:0000256" key="7">
    <source>
        <dbReference type="ARBA" id="ARBA00023173"/>
    </source>
</evidence>
<keyword evidence="7" id="KW-0869">Chloride channel</keyword>
<comment type="subcellular location">
    <subcellularLocation>
        <location evidence="1">Membrane</location>
        <topology evidence="1">Multi-pass membrane protein</topology>
    </subcellularLocation>
</comment>
<dbReference type="CDD" id="cd01031">
    <property type="entry name" value="EriC"/>
    <property type="match status" value="1"/>
</dbReference>
<reference evidence="12" key="1">
    <citation type="submission" date="2020-12" db="EMBL/GenBank/DDBJ databases">
        <title>Clostridium thailandense sp. nov., a novel acetogenic bacterium isolated from peat land soil in Thailand.</title>
        <authorList>
            <person name="Chaikitkaew S."/>
            <person name="Birkeland N.K."/>
        </authorList>
    </citation>
    <scope>NUCLEOTIDE SEQUENCE</scope>
    <source>
        <strain evidence="12">DSM 17425</strain>
    </source>
</reference>
<gene>
    <name evidence="12" type="ORF">I6U51_08125</name>
</gene>
<evidence type="ECO:0000313" key="12">
    <source>
        <dbReference type="EMBL" id="MBI6872677.1"/>
    </source>
</evidence>
<organism evidence="12 13">
    <name type="scientific">Clostridium aciditolerans</name>
    <dbReference type="NCBI Taxonomy" id="339861"/>
    <lineage>
        <taxon>Bacteria</taxon>
        <taxon>Bacillati</taxon>
        <taxon>Bacillota</taxon>
        <taxon>Clostridia</taxon>
        <taxon>Eubacteriales</taxon>
        <taxon>Clostridiaceae</taxon>
        <taxon>Clostridium</taxon>
    </lineage>
</organism>
<dbReference type="SUPFAM" id="SSF116726">
    <property type="entry name" value="TrkA C-terminal domain-like"/>
    <property type="match status" value="1"/>
</dbReference>
<dbReference type="SUPFAM" id="SSF81340">
    <property type="entry name" value="Clc chloride channel"/>
    <property type="match status" value="1"/>
</dbReference>
<protein>
    <submittedName>
        <fullName evidence="12">ClC family H(+)/Cl(-) exchange transporter</fullName>
    </submittedName>
</protein>